<comment type="caution">
    <text evidence="1">The sequence shown here is derived from an EMBL/GenBank/DDBJ whole genome shotgun (WGS) entry which is preliminary data.</text>
</comment>
<evidence type="ECO:0000313" key="1">
    <source>
        <dbReference type="EMBL" id="EAI8860076.1"/>
    </source>
</evidence>
<name>A0A825BDZ7_CAMFE</name>
<proteinExistence type="predicted"/>
<reference evidence="1 2" key="1">
    <citation type="submission" date="2018-06" db="EMBL/GenBank/DDBJ databases">
        <authorList>
            <consortium name="PulseNet: The National Subtyping Network for Foodborne Disease Surveillance"/>
            <person name="Tarr C.L."/>
            <person name="Trees E."/>
            <person name="Katz L.S."/>
            <person name="Carleton-Romer H.A."/>
            <person name="Stroika S."/>
            <person name="Kucerova Z."/>
            <person name="Roache K.F."/>
            <person name="Sabol A.L."/>
            <person name="Besser J."/>
            <person name="Gerner-Smidt P."/>
        </authorList>
    </citation>
    <scope>NUCLEOTIDE SEQUENCE [LARGE SCALE GENOMIC DNA]</scope>
    <source>
        <strain evidence="1 2">PNUSAC001503</strain>
    </source>
</reference>
<evidence type="ECO:0000313" key="2">
    <source>
        <dbReference type="Proteomes" id="UP000535509"/>
    </source>
</evidence>
<dbReference type="Proteomes" id="UP000535509">
    <property type="component" value="Unassembled WGS sequence"/>
</dbReference>
<organism evidence="1 2">
    <name type="scientific">Campylobacter fetus</name>
    <dbReference type="NCBI Taxonomy" id="196"/>
    <lineage>
        <taxon>Bacteria</taxon>
        <taxon>Pseudomonadati</taxon>
        <taxon>Campylobacterota</taxon>
        <taxon>Epsilonproteobacteria</taxon>
        <taxon>Campylobacterales</taxon>
        <taxon>Campylobacteraceae</taxon>
        <taxon>Campylobacter</taxon>
    </lineage>
</organism>
<dbReference type="EMBL" id="AABTCC010000078">
    <property type="protein sequence ID" value="EAI8860076.1"/>
    <property type="molecule type" value="Genomic_DNA"/>
</dbReference>
<sequence length="94" mass="10567">MWVDSKTAAAVLGVNLRTLQRKAINAQNKCQKILTIDTQKIMYQFIFSSRGGSSGKVLQIWLDEQSENKLISKGYNIEDISDTRTSRAFAKQGL</sequence>
<protein>
    <submittedName>
        <fullName evidence="1">Uncharacterized protein</fullName>
    </submittedName>
</protein>
<feature type="non-terminal residue" evidence="1">
    <location>
        <position position="94"/>
    </location>
</feature>
<keyword evidence="2" id="KW-1185">Reference proteome</keyword>
<gene>
    <name evidence="1" type="ORF">CX802_09605</name>
</gene>
<accession>A0A825BDZ7</accession>
<dbReference type="AlphaFoldDB" id="A0A825BDZ7"/>